<dbReference type="AlphaFoldDB" id="A0A8J8CLT6"/>
<dbReference type="RefSeq" id="WP_162421964.1">
    <property type="nucleotide sequence ID" value="NZ_WVIE01000003.1"/>
</dbReference>
<dbReference type="SUPFAM" id="SSF88874">
    <property type="entry name" value="Receptor-binding domain of short tail fibre protein gp12"/>
    <property type="match status" value="1"/>
</dbReference>
<dbReference type="CDD" id="cd22641">
    <property type="entry name" value="C24-like"/>
    <property type="match status" value="1"/>
</dbReference>
<gene>
    <name evidence="1" type="ORF">GS601_03980</name>
</gene>
<name>A0A8J8CLT6_9CYAN</name>
<keyword evidence="2" id="KW-1185">Reference proteome</keyword>
<evidence type="ECO:0000313" key="1">
    <source>
        <dbReference type="EMBL" id="NDJ16457.1"/>
    </source>
</evidence>
<sequence>MPDYDQPASIDLRVRYFDGQFLKDQDFIDEQKYHIDRHRRLAKLLHVSGIAQGLTIGATPTVPDRVTVEPGAAFDLQGRQVVLRQPESVPLKDYRDRTVDLVIVFDQIEALPAGEGEGSQGNRRWQEKPKILVVETNQAAPEGAIALAQLRLDSNGIVTVDRTVRQYSGIALPTAVDGIAPTLRSGGDRQSNLAVLSGSLSISGALTPSAGQTDTNGIVFPKDVGGGSGDAAWMRYYRRGNSGEACTLEIGVSNDGDDHIALMPSGNIGINTIAPAGKLQIIHTSQDANGNAFILGPADASSLRLGYHTNYSWMQSYGNKPLSINPIGNNVGIGTTEPTAKLMVTASSEHLRLTRSRTETTGGKLLFLELFQEENSPVSVPEVFPSIRFHHASRYWHRIEARNDGIHIKTGALNADTYVPIFAENAIVRGMIIMWFRGTQEIPPGWALCNGANGTPDLRDRFVMGDARNFANLNDRLGGEISHSHNTGGPSGTSSVLRDIAAAGQKHSNVAAGNHGHGTGTNSHLPPFFRLVFIMKL</sequence>
<dbReference type="EMBL" id="WVIE01000003">
    <property type="protein sequence ID" value="NDJ16457.1"/>
    <property type="molecule type" value="Genomic_DNA"/>
</dbReference>
<comment type="caution">
    <text evidence="1">The sequence shown here is derived from an EMBL/GenBank/DDBJ whole genome shotgun (WGS) entry which is preliminary data.</text>
</comment>
<proteinExistence type="predicted"/>
<evidence type="ECO:0000313" key="2">
    <source>
        <dbReference type="Proteomes" id="UP000646053"/>
    </source>
</evidence>
<dbReference type="Proteomes" id="UP000646053">
    <property type="component" value="Unassembled WGS sequence"/>
</dbReference>
<protein>
    <submittedName>
        <fullName evidence="1">Uncharacterized protein</fullName>
    </submittedName>
</protein>
<reference evidence="1" key="1">
    <citation type="submission" date="2019-12" db="EMBL/GenBank/DDBJ databases">
        <title>High-Quality draft genome sequences of three cyanobacteria isolated from the limestone walls of the Old Cathedral of Coimbra.</title>
        <authorList>
            <person name="Tiago I."/>
            <person name="Soares F."/>
            <person name="Portugal A."/>
        </authorList>
    </citation>
    <scope>NUCLEOTIDE SEQUENCE</scope>
    <source>
        <strain evidence="1">A</strain>
    </source>
</reference>
<organism evidence="1 2">
    <name type="scientific">Myxacorys almedinensis A</name>
    <dbReference type="NCBI Taxonomy" id="2690445"/>
    <lineage>
        <taxon>Bacteria</taxon>
        <taxon>Bacillati</taxon>
        <taxon>Cyanobacteriota</taxon>
        <taxon>Cyanophyceae</taxon>
        <taxon>Leptolyngbyales</taxon>
        <taxon>Leptolyngbyaceae</taxon>
        <taxon>Myxacorys</taxon>
        <taxon>Myxacorys almedinensis</taxon>
    </lineage>
</organism>
<accession>A0A8J8CLT6</accession>